<evidence type="ECO:0000313" key="2">
    <source>
        <dbReference type="EMBL" id="GFD51354.1"/>
    </source>
</evidence>
<gene>
    <name evidence="2" type="ORF">Tci_923323</name>
</gene>
<name>A0A699X3X8_TANCI</name>
<feature type="non-terminal residue" evidence="2">
    <location>
        <position position="114"/>
    </location>
</feature>
<comment type="caution">
    <text evidence="2">The sequence shown here is derived from an EMBL/GenBank/DDBJ whole genome shotgun (WGS) entry which is preliminary data.</text>
</comment>
<feature type="region of interest" description="Disordered" evidence="1">
    <location>
        <begin position="1"/>
        <end position="114"/>
    </location>
</feature>
<evidence type="ECO:0000256" key="1">
    <source>
        <dbReference type="SAM" id="MobiDB-lite"/>
    </source>
</evidence>
<feature type="compositionally biased region" description="Basic residues" evidence="1">
    <location>
        <begin position="38"/>
        <end position="61"/>
    </location>
</feature>
<dbReference type="EMBL" id="BKCJ011769078">
    <property type="protein sequence ID" value="GFD51354.1"/>
    <property type="molecule type" value="Genomic_DNA"/>
</dbReference>
<accession>A0A699X3X8</accession>
<protein>
    <submittedName>
        <fullName evidence="2">Uncharacterized protein</fullName>
    </submittedName>
</protein>
<reference evidence="2" key="1">
    <citation type="journal article" date="2019" name="Sci. Rep.">
        <title>Draft genome of Tanacetum cinerariifolium, the natural source of mosquito coil.</title>
        <authorList>
            <person name="Yamashiro T."/>
            <person name="Shiraishi A."/>
            <person name="Satake H."/>
            <person name="Nakayama K."/>
        </authorList>
    </citation>
    <scope>NUCLEOTIDE SEQUENCE</scope>
</reference>
<feature type="compositionally biased region" description="Basic and acidic residues" evidence="1">
    <location>
        <begin position="1"/>
        <end position="18"/>
    </location>
</feature>
<organism evidence="2">
    <name type="scientific">Tanacetum cinerariifolium</name>
    <name type="common">Dalmatian daisy</name>
    <name type="synonym">Chrysanthemum cinerariifolium</name>
    <dbReference type="NCBI Taxonomy" id="118510"/>
    <lineage>
        <taxon>Eukaryota</taxon>
        <taxon>Viridiplantae</taxon>
        <taxon>Streptophyta</taxon>
        <taxon>Embryophyta</taxon>
        <taxon>Tracheophyta</taxon>
        <taxon>Spermatophyta</taxon>
        <taxon>Magnoliopsida</taxon>
        <taxon>eudicotyledons</taxon>
        <taxon>Gunneridae</taxon>
        <taxon>Pentapetalae</taxon>
        <taxon>asterids</taxon>
        <taxon>campanulids</taxon>
        <taxon>Asterales</taxon>
        <taxon>Asteraceae</taxon>
        <taxon>Asteroideae</taxon>
        <taxon>Anthemideae</taxon>
        <taxon>Anthemidinae</taxon>
        <taxon>Tanacetum</taxon>
    </lineage>
</organism>
<dbReference type="AlphaFoldDB" id="A0A699X3X8"/>
<feature type="compositionally biased region" description="Basic residues" evidence="1">
    <location>
        <begin position="19"/>
        <end position="29"/>
    </location>
</feature>
<proteinExistence type="predicted"/>
<sequence>GPRRAVDRGDFGHHDGGRRPRRSGQRLRYRWGYGRCGSRGRHRIHRRKPLAGQGARKHPAQRPRLGQGNLPHRVGPSGLGPALRARRCPGRGARQPPAAGGGSAAGRPPQRHHR</sequence>
<feature type="non-terminal residue" evidence="2">
    <location>
        <position position="1"/>
    </location>
</feature>